<evidence type="ECO:0000313" key="1">
    <source>
        <dbReference type="EMBL" id="TNY19418.1"/>
    </source>
</evidence>
<name>A0A5C5FRC3_9BASI</name>
<dbReference type="Proteomes" id="UP000311382">
    <property type="component" value="Unassembled WGS sequence"/>
</dbReference>
<dbReference type="AlphaFoldDB" id="A0A5C5FRC3"/>
<protein>
    <recommendedName>
        <fullName evidence="3">Proteophosphoglycan ppg4</fullName>
    </recommendedName>
</protein>
<dbReference type="OrthoDB" id="2520614at2759"/>
<accession>A0A5C5FRC3</accession>
<organism evidence="1 2">
    <name type="scientific">Rhodotorula diobovata</name>
    <dbReference type="NCBI Taxonomy" id="5288"/>
    <lineage>
        <taxon>Eukaryota</taxon>
        <taxon>Fungi</taxon>
        <taxon>Dikarya</taxon>
        <taxon>Basidiomycota</taxon>
        <taxon>Pucciniomycotina</taxon>
        <taxon>Microbotryomycetes</taxon>
        <taxon>Sporidiobolales</taxon>
        <taxon>Sporidiobolaceae</taxon>
        <taxon>Rhodotorula</taxon>
    </lineage>
</organism>
<comment type="caution">
    <text evidence="1">The sequence shown here is derived from an EMBL/GenBank/DDBJ whole genome shotgun (WGS) entry which is preliminary data.</text>
</comment>
<gene>
    <name evidence="1" type="ORF">DMC30DRAFT_400422</name>
</gene>
<evidence type="ECO:0000313" key="2">
    <source>
        <dbReference type="Proteomes" id="UP000311382"/>
    </source>
</evidence>
<dbReference type="EMBL" id="SOZI01000096">
    <property type="protein sequence ID" value="TNY19418.1"/>
    <property type="molecule type" value="Genomic_DNA"/>
</dbReference>
<reference evidence="1 2" key="1">
    <citation type="submission" date="2019-03" db="EMBL/GenBank/DDBJ databases">
        <title>Rhodosporidium diobovatum UCD-FST 08-225 genome sequencing, assembly, and annotation.</title>
        <authorList>
            <person name="Fakankun I.U."/>
            <person name="Fristensky B."/>
            <person name="Levin D.B."/>
        </authorList>
    </citation>
    <scope>NUCLEOTIDE SEQUENCE [LARGE SCALE GENOMIC DNA]</scope>
    <source>
        <strain evidence="1 2">UCD-FST 08-225</strain>
    </source>
</reference>
<keyword evidence="2" id="KW-1185">Reference proteome</keyword>
<evidence type="ECO:0008006" key="3">
    <source>
        <dbReference type="Google" id="ProtNLM"/>
    </source>
</evidence>
<proteinExistence type="predicted"/>
<sequence length="478" mass="52943">MDHWDPLQSRTGLNSLPHELLEHIVELVSAQDRGSTGWSIDFASPSTAHSRDEHQGALQDDKLSWWYGHGVSALSLVSKNLRSFALPHLLKSVTAAQLEKPIFQYGRVPAGMLAGVEELDLLEANSSSFAAAARALRRLPRVDRITYSARRGGQLDQRAEKDALAWQAFAAHTDKITTLTIHDLPTLEEVEESIMVKLAKPEALRRLKVCGAASPSWLHSYQCLLADTFTRLEVLQDRRSAFHSHVPGPVASGAWHGAVFTRLRELELLVSDVKVFEGLRSWAPNLVTVQLTVPETFLDDEDLALVTPVLLPELRELTLRGGWSCTRALALVDISLLAHVRLFITSRNTLCVNWAGLLPAEVTLPRGLDLDVSVHALNIVQTEDDKDDKFFADLVERDVRLTNRVMDPLAAFRPPSSLVDEGSALEDASLARAIAAGRAAGTAKWRVQRAMEVGDARAVQEMEETLRKVEERRVLESL</sequence>